<dbReference type="Gene3D" id="3.30.70.2740">
    <property type="match status" value="1"/>
</dbReference>
<dbReference type="InterPro" id="IPR051914">
    <property type="entry name" value="FAD-linked_OxidoTrans_Type4"/>
</dbReference>
<accession>A0A916VHT2</accession>
<dbReference type="EMBL" id="BMAY01000002">
    <property type="protein sequence ID" value="GFZ26520.1"/>
    <property type="molecule type" value="Genomic_DNA"/>
</dbReference>
<comment type="cofactor">
    <cofactor evidence="1">
        <name>FAD</name>
        <dbReference type="ChEBI" id="CHEBI:57692"/>
    </cofactor>
</comment>
<dbReference type="AlphaFoldDB" id="A0A916VHT2"/>
<comment type="caution">
    <text evidence="6">The sequence shown here is derived from an EMBL/GenBank/DDBJ whole genome shotgun (WGS) entry which is preliminary data.</text>
</comment>
<dbReference type="InterPro" id="IPR016169">
    <property type="entry name" value="FAD-bd_PCMH_sub2"/>
</dbReference>
<feature type="domain" description="FAD-binding PCMH-type" evidence="5">
    <location>
        <begin position="40"/>
        <end position="218"/>
    </location>
</feature>
<evidence type="ECO:0000313" key="6">
    <source>
        <dbReference type="EMBL" id="GFZ26520.1"/>
    </source>
</evidence>
<dbReference type="Proteomes" id="UP000677218">
    <property type="component" value="Unassembled WGS sequence"/>
</dbReference>
<dbReference type="SUPFAM" id="SSF55103">
    <property type="entry name" value="FAD-linked oxidases, C-terminal domain"/>
    <property type="match status" value="1"/>
</dbReference>
<gene>
    <name evidence="6" type="primary">glcD_2</name>
    <name evidence="6" type="ORF">LCB40_04000</name>
</gene>
<dbReference type="InterPro" id="IPR036318">
    <property type="entry name" value="FAD-bd_PCMH-like_sf"/>
</dbReference>
<dbReference type="InterPro" id="IPR004113">
    <property type="entry name" value="FAD-bd_oxidored_4_C"/>
</dbReference>
<dbReference type="PANTHER" id="PTHR42934:SF2">
    <property type="entry name" value="GLYCOLATE OXIDASE SUBUNIT GLCD"/>
    <property type="match status" value="1"/>
</dbReference>
<dbReference type="SUPFAM" id="SSF56176">
    <property type="entry name" value="FAD-binding/transporter-associated domain-like"/>
    <property type="match status" value="1"/>
</dbReference>
<name>A0A916VHT2_9LACO</name>
<dbReference type="GO" id="GO:0016491">
    <property type="term" value="F:oxidoreductase activity"/>
    <property type="evidence" value="ECO:0007669"/>
    <property type="project" value="UniProtKB-KW"/>
</dbReference>
<dbReference type="RefSeq" id="WP_212780220.1">
    <property type="nucleotide sequence ID" value="NZ_BMAY01000002.1"/>
</dbReference>
<protein>
    <submittedName>
        <fullName evidence="6">FAD/FMN-containing dehydrogenase</fullName>
    </submittedName>
</protein>
<keyword evidence="3" id="KW-0274">FAD</keyword>
<keyword evidence="4" id="KW-0560">Oxidoreductase</keyword>
<dbReference type="GO" id="GO:0071949">
    <property type="term" value="F:FAD binding"/>
    <property type="evidence" value="ECO:0007669"/>
    <property type="project" value="InterPro"/>
</dbReference>
<sequence length="485" mass="53835">MQFNKLTAADIETLRSYIADPERFITEPTEHWDHDQFKTVRAMPDLVIQPTTNEEVQKVVKYASDHKIPLVPRGNSTGLMGANLTVHHGISLDMVKMNQVVEYDPGSLTLTVQAGMRLNDLDKFLADKPFTYMPAPAMHWATIGGNVNTNAGGLKAIKYGVTREHIRQLKVAMTDGKLYKLGSKSVKASSGYSIKDLIIGSEGTLGVVCEVTVRLYPKPKQSINAVIPFDTLTHAIESVPAILASGVVPTTVEFMGRKVLNLWEKYYEKEFPIKEGDGFIILGLDAFTKEELQAQLDTIVEVTSTMHGMKPVVLDADSAEAKLIWEARESLLLAIQKSTPKMDEVDVSVPINHIPDVLKRIDELEAETGMRIPNFGHAGDGNLHIYLCSDELNDQEFADKSNYVISELYKTARAVDGNMSGEHGIGYARKDFYEDFYGKDYTDLLRKVKALFDPNGVINPDKIFPLEDAEDSKHNAQGSSSKELV</sequence>
<dbReference type="InterPro" id="IPR016166">
    <property type="entry name" value="FAD-bd_PCMH"/>
</dbReference>
<dbReference type="InterPro" id="IPR016171">
    <property type="entry name" value="Vanillyl_alc_oxidase_C-sub2"/>
</dbReference>
<proteinExistence type="predicted"/>
<keyword evidence="2" id="KW-0285">Flavoprotein</keyword>
<dbReference type="PROSITE" id="PS51387">
    <property type="entry name" value="FAD_PCMH"/>
    <property type="match status" value="1"/>
</dbReference>
<reference evidence="6" key="1">
    <citation type="submission" date="2020-08" db="EMBL/GenBank/DDBJ databases">
        <title>Taxonomic study for Lactobacillus species isolated from hardwood bark.</title>
        <authorList>
            <person name="Tohno M."/>
            <person name="Tanizawa Y."/>
        </authorList>
    </citation>
    <scope>NUCLEOTIDE SEQUENCE</scope>
    <source>
        <strain evidence="6">B40</strain>
    </source>
</reference>
<evidence type="ECO:0000313" key="7">
    <source>
        <dbReference type="Proteomes" id="UP000677218"/>
    </source>
</evidence>
<dbReference type="InterPro" id="IPR006094">
    <property type="entry name" value="Oxid_FAD_bind_N"/>
</dbReference>
<dbReference type="Gene3D" id="1.10.45.10">
    <property type="entry name" value="Vanillyl-alcohol Oxidase, Chain A, domain 4"/>
    <property type="match status" value="1"/>
</dbReference>
<dbReference type="Pfam" id="PF02913">
    <property type="entry name" value="FAD-oxidase_C"/>
    <property type="match status" value="1"/>
</dbReference>
<evidence type="ECO:0000256" key="4">
    <source>
        <dbReference type="ARBA" id="ARBA00023002"/>
    </source>
</evidence>
<evidence type="ECO:0000259" key="5">
    <source>
        <dbReference type="PROSITE" id="PS51387"/>
    </source>
</evidence>
<organism evidence="6 7">
    <name type="scientific">Lactobacillus corticis</name>
    <dbReference type="NCBI Taxonomy" id="2201249"/>
    <lineage>
        <taxon>Bacteria</taxon>
        <taxon>Bacillati</taxon>
        <taxon>Bacillota</taxon>
        <taxon>Bacilli</taxon>
        <taxon>Lactobacillales</taxon>
        <taxon>Lactobacillaceae</taxon>
        <taxon>Lactobacillus</taxon>
    </lineage>
</organism>
<dbReference type="Pfam" id="PF01565">
    <property type="entry name" value="FAD_binding_4"/>
    <property type="match status" value="1"/>
</dbReference>
<evidence type="ECO:0000256" key="2">
    <source>
        <dbReference type="ARBA" id="ARBA00022630"/>
    </source>
</evidence>
<evidence type="ECO:0000256" key="3">
    <source>
        <dbReference type="ARBA" id="ARBA00022827"/>
    </source>
</evidence>
<dbReference type="InterPro" id="IPR016164">
    <property type="entry name" value="FAD-linked_Oxase-like_C"/>
</dbReference>
<keyword evidence="7" id="KW-1185">Reference proteome</keyword>
<dbReference type="PANTHER" id="PTHR42934">
    <property type="entry name" value="GLYCOLATE OXIDASE SUBUNIT GLCD"/>
    <property type="match status" value="1"/>
</dbReference>
<dbReference type="Gene3D" id="3.30.465.10">
    <property type="match status" value="1"/>
</dbReference>
<evidence type="ECO:0000256" key="1">
    <source>
        <dbReference type="ARBA" id="ARBA00001974"/>
    </source>
</evidence>